<comment type="catalytic activity">
    <reaction evidence="3">
        <text>L-aspartate + L-glutamine + ATP + H2O = L-asparagine + L-glutamate + AMP + diphosphate + H(+)</text>
        <dbReference type="Rhea" id="RHEA:12228"/>
        <dbReference type="ChEBI" id="CHEBI:15377"/>
        <dbReference type="ChEBI" id="CHEBI:15378"/>
        <dbReference type="ChEBI" id="CHEBI:29985"/>
        <dbReference type="ChEBI" id="CHEBI:29991"/>
        <dbReference type="ChEBI" id="CHEBI:30616"/>
        <dbReference type="ChEBI" id="CHEBI:33019"/>
        <dbReference type="ChEBI" id="CHEBI:58048"/>
        <dbReference type="ChEBI" id="CHEBI:58359"/>
        <dbReference type="ChEBI" id="CHEBI:456215"/>
        <dbReference type="EC" id="6.3.5.4"/>
    </reaction>
</comment>
<dbReference type="GO" id="GO:0004066">
    <property type="term" value="F:asparagine synthase (glutamine-hydrolyzing) activity"/>
    <property type="evidence" value="ECO:0007669"/>
    <property type="project" value="UniProtKB-EC"/>
</dbReference>
<dbReference type="InterPro" id="IPR029055">
    <property type="entry name" value="Ntn_hydrolases_N"/>
</dbReference>
<evidence type="ECO:0000313" key="5">
    <source>
        <dbReference type="EMBL" id="KAA6301422.1"/>
    </source>
</evidence>
<sequence length="526" mass="62153">MTHIRLVYNSGYQWVKKEDVYVKGFIFTPDNQLLRAEQLADYFSNISSFHVFQERLQQANGLFSVVVKKGNILWAAVDTTRSFPLFYYHKQDSFFITDNPDTLKEYQIPLVVDEDNAILFAYSGFVNGAKTLLKEVYQIIAGQSLCYENDCVTKEFHKEFLTETFSMKTREELKAELKQVLDHVGKRMVKVLNNRPVAIPLSGGFDSRLIAYLLRKNNYPNVICYTFGKNNNPEQNNAQRTTHNLGYPFYFINYENYFNQSFTQDPIFKEYVNFATNYCNRFAEQDYFAIRELMKNDTLPENTVFIPGDSGAIAGHLLDEKMEKSEFSFAEQAFNEVFSLVYPRQKEVEIIRKEIHFLDKQSDNYPPYLIYENWRFQGTTALAFNSSKIWAFWGFEHLLPLWDRDLFDFFVHVPFQHKYDKNLYKETLIDLFNEFNIYFPGEELYPSTDLIKKVSFRSKLKSKFPFLKKFVHIWKNDHIGNQYFAKGFLQELKASKERRTLLSFNGISSAWYLMQVRKTVQNEKNN</sequence>
<dbReference type="SUPFAM" id="SSF52402">
    <property type="entry name" value="Adenine nucleotide alpha hydrolases-like"/>
    <property type="match status" value="1"/>
</dbReference>
<organism evidence="5 6">
    <name type="scientific">Candidatus Ordinivivax streblomastigis</name>
    <dbReference type="NCBI Taxonomy" id="2540710"/>
    <lineage>
        <taxon>Bacteria</taxon>
        <taxon>Pseudomonadati</taxon>
        <taxon>Bacteroidota</taxon>
        <taxon>Bacteroidia</taxon>
        <taxon>Bacteroidales</taxon>
        <taxon>Candidatus Ordinivivax</taxon>
    </lineage>
</organism>
<evidence type="ECO:0000256" key="3">
    <source>
        <dbReference type="ARBA" id="ARBA00048741"/>
    </source>
</evidence>
<dbReference type="EMBL" id="SNRX01000019">
    <property type="protein sequence ID" value="KAA6301422.1"/>
    <property type="molecule type" value="Genomic_DNA"/>
</dbReference>
<comment type="caution">
    <text evidence="5">The sequence shown here is derived from an EMBL/GenBank/DDBJ whole genome shotgun (WGS) entry which is preliminary data.</text>
</comment>
<dbReference type="InterPro" id="IPR001962">
    <property type="entry name" value="Asn_synthase"/>
</dbReference>
<feature type="domain" description="Asparagine synthetase" evidence="4">
    <location>
        <begin position="192"/>
        <end position="428"/>
    </location>
</feature>
<dbReference type="EC" id="6.3.5.4" evidence="2"/>
<dbReference type="PANTHER" id="PTHR43284">
    <property type="entry name" value="ASPARAGINE SYNTHETASE (GLUTAMINE-HYDROLYZING)"/>
    <property type="match status" value="1"/>
</dbReference>
<comment type="pathway">
    <text evidence="1">Amino-acid biosynthesis; L-asparagine biosynthesis; L-asparagine from L-aspartate (L-Gln route): step 1/1.</text>
</comment>
<dbReference type="InterPro" id="IPR051786">
    <property type="entry name" value="ASN_synthetase/amidase"/>
</dbReference>
<proteinExistence type="predicted"/>
<dbReference type="AlphaFoldDB" id="A0A5M8NZ46"/>
<dbReference type="InterPro" id="IPR014729">
    <property type="entry name" value="Rossmann-like_a/b/a_fold"/>
</dbReference>
<gene>
    <name evidence="5" type="ORF">EZS26_002409</name>
</gene>
<dbReference type="PANTHER" id="PTHR43284:SF1">
    <property type="entry name" value="ASPARAGINE SYNTHETASE"/>
    <property type="match status" value="1"/>
</dbReference>
<reference evidence="5 6" key="1">
    <citation type="submission" date="2019-03" db="EMBL/GenBank/DDBJ databases">
        <title>Single cell metagenomics reveals metabolic interactions within the superorganism composed of flagellate Streblomastix strix and complex community of Bacteroidetes bacteria on its surface.</title>
        <authorList>
            <person name="Treitli S.C."/>
            <person name="Kolisko M."/>
            <person name="Husnik F."/>
            <person name="Keeling P."/>
            <person name="Hampl V."/>
        </authorList>
    </citation>
    <scope>NUCLEOTIDE SEQUENCE [LARGE SCALE GENOMIC DNA]</scope>
    <source>
        <strain evidence="5">St1</strain>
    </source>
</reference>
<protein>
    <recommendedName>
        <fullName evidence="2">asparagine synthase (glutamine-hydrolyzing)</fullName>
        <ecNumber evidence="2">6.3.5.4</ecNumber>
    </recommendedName>
</protein>
<evidence type="ECO:0000256" key="1">
    <source>
        <dbReference type="ARBA" id="ARBA00005187"/>
    </source>
</evidence>
<dbReference type="Pfam" id="PF00733">
    <property type="entry name" value="Asn_synthase"/>
    <property type="match status" value="1"/>
</dbReference>
<evidence type="ECO:0000259" key="4">
    <source>
        <dbReference type="Pfam" id="PF00733"/>
    </source>
</evidence>
<evidence type="ECO:0000256" key="2">
    <source>
        <dbReference type="ARBA" id="ARBA00012737"/>
    </source>
</evidence>
<accession>A0A5M8NZ46</accession>
<evidence type="ECO:0000313" key="6">
    <source>
        <dbReference type="Proteomes" id="UP000324575"/>
    </source>
</evidence>
<dbReference type="GO" id="GO:0006529">
    <property type="term" value="P:asparagine biosynthetic process"/>
    <property type="evidence" value="ECO:0007669"/>
    <property type="project" value="InterPro"/>
</dbReference>
<dbReference type="Proteomes" id="UP000324575">
    <property type="component" value="Unassembled WGS sequence"/>
</dbReference>
<dbReference type="Gene3D" id="3.40.50.620">
    <property type="entry name" value="HUPs"/>
    <property type="match status" value="1"/>
</dbReference>
<dbReference type="SUPFAM" id="SSF56235">
    <property type="entry name" value="N-terminal nucleophile aminohydrolases (Ntn hydrolases)"/>
    <property type="match status" value="1"/>
</dbReference>
<name>A0A5M8NZ46_9BACT</name>